<accession>A0A286RGJ8</accession>
<organism evidence="1 2">
    <name type="scientific">Thermogutta terrifontis</name>
    <dbReference type="NCBI Taxonomy" id="1331910"/>
    <lineage>
        <taxon>Bacteria</taxon>
        <taxon>Pseudomonadati</taxon>
        <taxon>Planctomycetota</taxon>
        <taxon>Planctomycetia</taxon>
        <taxon>Pirellulales</taxon>
        <taxon>Thermoguttaceae</taxon>
        <taxon>Thermogutta</taxon>
    </lineage>
</organism>
<dbReference type="EMBL" id="CP018477">
    <property type="protein sequence ID" value="ASV75099.1"/>
    <property type="molecule type" value="Genomic_DNA"/>
</dbReference>
<protein>
    <recommendedName>
        <fullName evidence="3">Beta-galactosidase</fullName>
    </recommendedName>
</protein>
<proteinExistence type="predicted"/>
<gene>
    <name evidence="1" type="ORF">THTE_2497</name>
</gene>
<evidence type="ECO:0000313" key="2">
    <source>
        <dbReference type="Proteomes" id="UP000215086"/>
    </source>
</evidence>
<evidence type="ECO:0008006" key="3">
    <source>
        <dbReference type="Google" id="ProtNLM"/>
    </source>
</evidence>
<dbReference type="AlphaFoldDB" id="A0A286RGJ8"/>
<dbReference type="KEGG" id="ttf:THTE_2497"/>
<dbReference type="InterPro" id="IPR008979">
    <property type="entry name" value="Galactose-bd-like_sf"/>
</dbReference>
<keyword evidence="2" id="KW-1185">Reference proteome</keyword>
<name>A0A286RGJ8_9BACT</name>
<dbReference type="Proteomes" id="UP000215086">
    <property type="component" value="Chromosome"/>
</dbReference>
<evidence type="ECO:0000313" key="1">
    <source>
        <dbReference type="EMBL" id="ASV75099.1"/>
    </source>
</evidence>
<reference evidence="1 2" key="1">
    <citation type="journal article" name="Front. Microbiol.">
        <title>Sugar Metabolism of the First Thermophilic Planctomycete Thermogutta terrifontis: Comparative Genomic and Transcriptomic Approaches.</title>
        <authorList>
            <person name="Elcheninov A.G."/>
            <person name="Menzel P."/>
            <person name="Gudbergsdottir S.R."/>
            <person name="Slesarev A.I."/>
            <person name="Kadnikov V.V."/>
            <person name="Krogh A."/>
            <person name="Bonch-Osmolovskaya E.A."/>
            <person name="Peng X."/>
            <person name="Kublanov I.V."/>
        </authorList>
    </citation>
    <scope>NUCLEOTIDE SEQUENCE [LARGE SCALE GENOMIC DNA]</scope>
    <source>
        <strain evidence="1 2">R1</strain>
    </source>
</reference>
<sequence length="88" mass="9793">MWLILESVPAPADVQLNGRMICLEENRPNGGDQSVYRADITDLLNASSNLVIIRFHFREASSQFGSVRKGSEELPGVGGKVYLEIWET</sequence>
<dbReference type="SUPFAM" id="SSF49785">
    <property type="entry name" value="Galactose-binding domain-like"/>
    <property type="match status" value="1"/>
</dbReference>